<comment type="caution">
    <text evidence="2">The sequence shown here is derived from an EMBL/GenBank/DDBJ whole genome shotgun (WGS) entry which is preliminary data.</text>
</comment>
<feature type="region of interest" description="Disordered" evidence="1">
    <location>
        <begin position="56"/>
        <end position="160"/>
    </location>
</feature>
<name>A0A1D1VNN3_RAMVA</name>
<evidence type="ECO:0000256" key="1">
    <source>
        <dbReference type="SAM" id="MobiDB-lite"/>
    </source>
</evidence>
<feature type="compositionally biased region" description="Acidic residues" evidence="1">
    <location>
        <begin position="109"/>
        <end position="124"/>
    </location>
</feature>
<feature type="compositionally biased region" description="Basic and acidic residues" evidence="1">
    <location>
        <begin position="138"/>
        <end position="155"/>
    </location>
</feature>
<protein>
    <submittedName>
        <fullName evidence="2">Uncharacterized protein</fullName>
    </submittedName>
</protein>
<accession>A0A1D1VNN3</accession>
<feature type="compositionally biased region" description="Basic and acidic residues" evidence="1">
    <location>
        <begin position="64"/>
        <end position="98"/>
    </location>
</feature>
<gene>
    <name evidence="2" type="primary">RvY_13659-1</name>
    <name evidence="2" type="synonym">RvY_13659.1</name>
    <name evidence="2" type="ORF">RvY_13659</name>
</gene>
<reference evidence="2 3" key="1">
    <citation type="journal article" date="2016" name="Nat. Commun.">
        <title>Extremotolerant tardigrade genome and improved radiotolerance of human cultured cells by tardigrade-unique protein.</title>
        <authorList>
            <person name="Hashimoto T."/>
            <person name="Horikawa D.D."/>
            <person name="Saito Y."/>
            <person name="Kuwahara H."/>
            <person name="Kozuka-Hata H."/>
            <person name="Shin-I T."/>
            <person name="Minakuchi Y."/>
            <person name="Ohishi K."/>
            <person name="Motoyama A."/>
            <person name="Aizu T."/>
            <person name="Enomoto A."/>
            <person name="Kondo K."/>
            <person name="Tanaka S."/>
            <person name="Hara Y."/>
            <person name="Koshikawa S."/>
            <person name="Sagara H."/>
            <person name="Miura T."/>
            <person name="Yokobori S."/>
            <person name="Miyagawa K."/>
            <person name="Suzuki Y."/>
            <person name="Kubo T."/>
            <person name="Oyama M."/>
            <person name="Kohara Y."/>
            <person name="Fujiyama A."/>
            <person name="Arakawa K."/>
            <person name="Katayama T."/>
            <person name="Toyoda A."/>
            <person name="Kunieda T."/>
        </authorList>
    </citation>
    <scope>NUCLEOTIDE SEQUENCE [LARGE SCALE GENOMIC DNA]</scope>
    <source>
        <strain evidence="2 3">YOKOZUNA-1</strain>
    </source>
</reference>
<evidence type="ECO:0000313" key="2">
    <source>
        <dbReference type="EMBL" id="GAV03200.1"/>
    </source>
</evidence>
<dbReference type="EMBL" id="BDGG01000009">
    <property type="protein sequence ID" value="GAV03200.1"/>
    <property type="molecule type" value="Genomic_DNA"/>
</dbReference>
<keyword evidence="3" id="KW-1185">Reference proteome</keyword>
<sequence length="289" mass="32583">MSTEKEIGRFHLGGGCLERLREFLSDSDVTDDLVVKMSENEHSNEIVFKVTIDHHPKSAASQKTDVKIPEESKSGISDVQHDREDIITGQKIEAKSADTSENYGSTGFDETEEEIDETEEEGDDTSDRDAPCTSANARARDAARDEKYKTTDDRGVPVVVPENTRDVVGLGTGNKSTRKKALFLLTTFYDPEKAKKKLQDLAKIKEENKRAPKGFFDDPIINDIRDEMIEEGYFDPDDAKGANKKIKSWFKQFLEKTKEFGEDAADIRAGWIRLRSLLSYKIPRVPLQS</sequence>
<dbReference type="AlphaFoldDB" id="A0A1D1VNN3"/>
<organism evidence="2 3">
    <name type="scientific">Ramazzottius varieornatus</name>
    <name type="common">Water bear</name>
    <name type="synonym">Tardigrade</name>
    <dbReference type="NCBI Taxonomy" id="947166"/>
    <lineage>
        <taxon>Eukaryota</taxon>
        <taxon>Metazoa</taxon>
        <taxon>Ecdysozoa</taxon>
        <taxon>Tardigrada</taxon>
        <taxon>Eutardigrada</taxon>
        <taxon>Parachela</taxon>
        <taxon>Hypsibioidea</taxon>
        <taxon>Ramazzottiidae</taxon>
        <taxon>Ramazzottius</taxon>
    </lineage>
</organism>
<dbReference type="Proteomes" id="UP000186922">
    <property type="component" value="Unassembled WGS sequence"/>
</dbReference>
<proteinExistence type="predicted"/>
<evidence type="ECO:0000313" key="3">
    <source>
        <dbReference type="Proteomes" id="UP000186922"/>
    </source>
</evidence>